<comment type="caution">
    <text evidence="9">The sequence shown here is derived from an EMBL/GenBank/DDBJ whole genome shotgun (WGS) entry which is preliminary data.</text>
</comment>
<evidence type="ECO:0000256" key="4">
    <source>
        <dbReference type="ARBA" id="ARBA00022989"/>
    </source>
</evidence>
<reference evidence="9 10" key="1">
    <citation type="submission" date="2019-03" db="EMBL/GenBank/DDBJ databases">
        <title>Genomic Encyclopedia of Archaeal and Bacterial Type Strains, Phase II (KMG-II): from individual species to whole genera.</title>
        <authorList>
            <person name="Goeker M."/>
        </authorList>
    </citation>
    <scope>NUCLEOTIDE SEQUENCE [LARGE SCALE GENOMIC DNA]</scope>
    <source>
        <strain evidence="9 10">DSM 15388</strain>
    </source>
</reference>
<dbReference type="RefSeq" id="WP_132701492.1">
    <property type="nucleotide sequence ID" value="NZ_SLZR01000007.1"/>
</dbReference>
<feature type="domain" description="MacB-like periplasmic core" evidence="8">
    <location>
        <begin position="44"/>
        <end position="207"/>
    </location>
</feature>
<keyword evidence="2" id="KW-1003">Cell membrane</keyword>
<dbReference type="InterPro" id="IPR003838">
    <property type="entry name" value="ABC3_permease_C"/>
</dbReference>
<dbReference type="PANTHER" id="PTHR43738:SF2">
    <property type="entry name" value="ABC TRANSPORTER PERMEASE"/>
    <property type="match status" value="1"/>
</dbReference>
<feature type="domain" description="ABC3 transporter permease C-terminal" evidence="7">
    <location>
        <begin position="292"/>
        <end position="410"/>
    </location>
</feature>
<dbReference type="Proteomes" id="UP000295793">
    <property type="component" value="Unassembled WGS sequence"/>
</dbReference>
<dbReference type="OrthoDB" id="9784014at2"/>
<keyword evidence="3 6" id="KW-0812">Transmembrane</keyword>
<sequence length="419" mass="44988">MILFRLTLKSLANRKATVLMTLAMLVMSNVLLLTVDRLRLDTRASFANTVSGTDLIIGARTGSLNLLLYSVFHLGNATNNISWQSYQELIAQKEIDWAIPISLGDSHRGYRVVGTDTTMFTHYRYGKKQNLAFADGEAFDGVFDVVLGAEVAKSLGYKVGDEIVVAHGVGKTSFTEHGDKPFTVTGILKATGTPIDKSLFVSLEAITAIHVDWINGVKLPGVKISAEQALTMDLQPDSITAAMIGLKSRMQIFTFQRLVNNYRAEPLTAIIPGTALAGLWQLIGLAENALIAVSVIVAITALLGMTTVILTSLNERQREMAVLRAIGLSSSKVAALLVMESGFYGVVSVIAGYLLHALSILALAPIVQEQFGINLSLSVPSLALSLTLGGFLLATFLLGLIPGIAAYKRSLADGLIIRR</sequence>
<keyword evidence="5 6" id="KW-0472">Membrane</keyword>
<evidence type="ECO:0000256" key="3">
    <source>
        <dbReference type="ARBA" id="ARBA00022692"/>
    </source>
</evidence>
<accession>A0A4R3I515</accession>
<dbReference type="Pfam" id="PF12704">
    <property type="entry name" value="MacB_PCD"/>
    <property type="match status" value="1"/>
</dbReference>
<dbReference type="EMBL" id="SLZR01000007">
    <property type="protein sequence ID" value="TCS41043.1"/>
    <property type="molecule type" value="Genomic_DNA"/>
</dbReference>
<keyword evidence="4 6" id="KW-1133">Transmembrane helix</keyword>
<evidence type="ECO:0000313" key="9">
    <source>
        <dbReference type="EMBL" id="TCS41043.1"/>
    </source>
</evidence>
<evidence type="ECO:0000256" key="2">
    <source>
        <dbReference type="ARBA" id="ARBA00022475"/>
    </source>
</evidence>
<name>A0A4R3I515_9GAMM</name>
<proteinExistence type="predicted"/>
<dbReference type="InterPro" id="IPR025857">
    <property type="entry name" value="MacB_PCD"/>
</dbReference>
<evidence type="ECO:0000313" key="10">
    <source>
        <dbReference type="Proteomes" id="UP000295793"/>
    </source>
</evidence>
<dbReference type="AlphaFoldDB" id="A0A4R3I515"/>
<dbReference type="PANTHER" id="PTHR43738">
    <property type="entry name" value="ABC TRANSPORTER, MEMBRANE PROTEIN"/>
    <property type="match status" value="1"/>
</dbReference>
<comment type="subcellular location">
    <subcellularLocation>
        <location evidence="1">Cell membrane</location>
        <topology evidence="1">Multi-pass membrane protein</topology>
    </subcellularLocation>
</comment>
<gene>
    <name evidence="9" type="ORF">BCF53_10757</name>
</gene>
<dbReference type="Pfam" id="PF02687">
    <property type="entry name" value="FtsX"/>
    <property type="match status" value="1"/>
</dbReference>
<protein>
    <submittedName>
        <fullName evidence="9">Putative ABC transport system permease protein</fullName>
    </submittedName>
</protein>
<feature type="transmembrane region" description="Helical" evidence="6">
    <location>
        <begin position="379"/>
        <end position="401"/>
    </location>
</feature>
<feature type="transmembrane region" description="Helical" evidence="6">
    <location>
        <begin position="334"/>
        <end position="367"/>
    </location>
</feature>
<evidence type="ECO:0000256" key="1">
    <source>
        <dbReference type="ARBA" id="ARBA00004651"/>
    </source>
</evidence>
<evidence type="ECO:0000259" key="7">
    <source>
        <dbReference type="Pfam" id="PF02687"/>
    </source>
</evidence>
<evidence type="ECO:0000259" key="8">
    <source>
        <dbReference type="Pfam" id="PF12704"/>
    </source>
</evidence>
<evidence type="ECO:0000256" key="5">
    <source>
        <dbReference type="ARBA" id="ARBA00023136"/>
    </source>
</evidence>
<evidence type="ECO:0000256" key="6">
    <source>
        <dbReference type="SAM" id="Phobius"/>
    </source>
</evidence>
<keyword evidence="10" id="KW-1185">Reference proteome</keyword>
<dbReference type="GO" id="GO:0005886">
    <property type="term" value="C:plasma membrane"/>
    <property type="evidence" value="ECO:0007669"/>
    <property type="project" value="UniProtKB-SubCell"/>
</dbReference>
<dbReference type="InterPro" id="IPR051125">
    <property type="entry name" value="ABC-4/HrtB_transporter"/>
</dbReference>
<organism evidence="9 10">
    <name type="scientific">Reinekea marinisedimentorum</name>
    <dbReference type="NCBI Taxonomy" id="230495"/>
    <lineage>
        <taxon>Bacteria</taxon>
        <taxon>Pseudomonadati</taxon>
        <taxon>Pseudomonadota</taxon>
        <taxon>Gammaproteobacteria</taxon>
        <taxon>Oceanospirillales</taxon>
        <taxon>Saccharospirillaceae</taxon>
        <taxon>Reinekea</taxon>
    </lineage>
</organism>
<feature type="transmembrane region" description="Helical" evidence="6">
    <location>
        <begin position="289"/>
        <end position="313"/>
    </location>
</feature>